<reference evidence="6" key="1">
    <citation type="submission" date="2021-01" db="EMBL/GenBank/DDBJ databases">
        <authorList>
            <person name="Corre E."/>
            <person name="Pelletier E."/>
            <person name="Niang G."/>
            <person name="Scheremetjew M."/>
            <person name="Finn R."/>
            <person name="Kale V."/>
            <person name="Holt S."/>
            <person name="Cochrane G."/>
            <person name="Meng A."/>
            <person name="Brown T."/>
            <person name="Cohen L."/>
        </authorList>
    </citation>
    <scope>NUCLEOTIDE SEQUENCE</scope>
    <source>
        <strain evidence="6">PLY429</strain>
    </source>
</reference>
<comment type="subcellular location">
    <subcellularLocation>
        <location evidence="1">Membrane</location>
        <topology evidence="1">Multi-pass membrane protein</topology>
    </subcellularLocation>
</comment>
<feature type="transmembrane region" description="Helical" evidence="5">
    <location>
        <begin position="245"/>
        <end position="272"/>
    </location>
</feature>
<feature type="transmembrane region" description="Helical" evidence="5">
    <location>
        <begin position="105"/>
        <end position="124"/>
    </location>
</feature>
<gene>
    <name evidence="6" type="ORF">TCHU04912_LOCUS16333</name>
</gene>
<evidence type="ECO:0000256" key="3">
    <source>
        <dbReference type="ARBA" id="ARBA00022989"/>
    </source>
</evidence>
<evidence type="ECO:0000256" key="5">
    <source>
        <dbReference type="SAM" id="Phobius"/>
    </source>
</evidence>
<evidence type="ECO:0000256" key="2">
    <source>
        <dbReference type="ARBA" id="ARBA00022692"/>
    </source>
</evidence>
<evidence type="ECO:0000256" key="1">
    <source>
        <dbReference type="ARBA" id="ARBA00004141"/>
    </source>
</evidence>
<dbReference type="PANTHER" id="PTHR31652">
    <property type="entry name" value="LIMR FAMILY PROTEIN DDB_G0283707-RELATED"/>
    <property type="match status" value="1"/>
</dbReference>
<evidence type="ECO:0000256" key="4">
    <source>
        <dbReference type="ARBA" id="ARBA00023136"/>
    </source>
</evidence>
<proteinExistence type="predicted"/>
<keyword evidence="2 5" id="KW-0812">Transmembrane</keyword>
<feature type="transmembrane region" description="Helical" evidence="5">
    <location>
        <begin position="15"/>
        <end position="37"/>
    </location>
</feature>
<feature type="transmembrane region" description="Helical" evidence="5">
    <location>
        <begin position="49"/>
        <end position="71"/>
    </location>
</feature>
<accession>A0A7S1T0F0</accession>
<dbReference type="AlphaFoldDB" id="A0A7S1T0F0"/>
<keyword evidence="4 5" id="KW-0472">Membrane</keyword>
<keyword evidence="3 5" id="KW-1133">Transmembrane helix</keyword>
<name>A0A7S1T0F0_9CHLO</name>
<evidence type="ECO:0000313" key="6">
    <source>
        <dbReference type="EMBL" id="CAD9214094.1"/>
    </source>
</evidence>
<dbReference type="PANTHER" id="PTHR31652:SF0">
    <property type="entry name" value="LIMR FAMILY PROTEIN DDB_G0283707-RELATED"/>
    <property type="match status" value="1"/>
</dbReference>
<feature type="transmembrane region" description="Helical" evidence="5">
    <location>
        <begin position="144"/>
        <end position="166"/>
    </location>
</feature>
<sequence>MGPQWQQVVAFLDGVMLAAMALVLATIVLLLAVYILAYYQHPDDLTQSWWSKLVAVWSFFLIFFAPVFVAIDFSSVHDTSCRGSTDFQDDIELFLRGDCSAPTRLILYLLIFSDLLLVYAVIPFTMHISWEVQTVPLKLRFPRAVGITLFFAGCWMGAYALLWYFYGYVQVLVWPLESGLVGVGASRELEACVVPEQAADIYRGASGELEGIHVITCDAMQHAPLAERIGYRLSYWEYVIAIHTIVGWVVFSFLGGVGLASYPWTLVSGFLYRQPRPLTKSEYIRRVQAISERARNIRDKTFKARKDAETNGKWETKRMKNQLTRLVSRLGNPRSPLFESCLQVQVIFSICLGKKPQIVNETHGDTILIPRDCASLLTAEKGIACVMGQAKL</sequence>
<protein>
    <submittedName>
        <fullName evidence="6">Uncharacterized protein</fullName>
    </submittedName>
</protein>
<dbReference type="InterPro" id="IPR006876">
    <property type="entry name" value="LMBR1-like_membr_prot"/>
</dbReference>
<dbReference type="EMBL" id="HBGG01031287">
    <property type="protein sequence ID" value="CAD9214094.1"/>
    <property type="molecule type" value="Transcribed_RNA"/>
</dbReference>
<dbReference type="Pfam" id="PF04791">
    <property type="entry name" value="LMBR1"/>
    <property type="match status" value="1"/>
</dbReference>
<dbReference type="GO" id="GO:0016020">
    <property type="term" value="C:membrane"/>
    <property type="evidence" value="ECO:0007669"/>
    <property type="project" value="UniProtKB-SubCell"/>
</dbReference>
<organism evidence="6">
    <name type="scientific">Tetraselmis chuii</name>
    <dbReference type="NCBI Taxonomy" id="63592"/>
    <lineage>
        <taxon>Eukaryota</taxon>
        <taxon>Viridiplantae</taxon>
        <taxon>Chlorophyta</taxon>
        <taxon>core chlorophytes</taxon>
        <taxon>Chlorodendrophyceae</taxon>
        <taxon>Chlorodendrales</taxon>
        <taxon>Chlorodendraceae</taxon>
        <taxon>Tetraselmis</taxon>
    </lineage>
</organism>